<dbReference type="InterPro" id="IPR020814">
    <property type="entry name" value="Ribosomal_S6_plastid/chlpt"/>
</dbReference>
<dbReference type="GO" id="GO:0005840">
    <property type="term" value="C:ribosome"/>
    <property type="evidence" value="ECO:0007669"/>
    <property type="project" value="UniProtKB-KW"/>
</dbReference>
<dbReference type="SUPFAM" id="SSF54995">
    <property type="entry name" value="Ribosomal protein S6"/>
    <property type="match status" value="1"/>
</dbReference>
<dbReference type="InterPro" id="IPR020815">
    <property type="entry name" value="Ribosomal_bS6_CS"/>
</dbReference>
<evidence type="ECO:0000313" key="9">
    <source>
        <dbReference type="EMBL" id="ORC36580.1"/>
    </source>
</evidence>
<gene>
    <name evidence="8" type="primary">rpsF</name>
    <name evidence="9" type="ORF">B4O97_05820</name>
</gene>
<dbReference type="InterPro" id="IPR014717">
    <property type="entry name" value="Transl_elong_EF1B/ribsomal_bS6"/>
</dbReference>
<sequence>MRRDNLREYEFTVIFRPEDDAYKNGYENLKKLMEKYGFTSSRDEDMGVRDLAYPIKKTERGHYRYMEISASPEKVADIDKELKLVQDVLKFLFVRKES</sequence>
<keyword evidence="3 8" id="KW-0694">RNA-binding</keyword>
<proteinExistence type="inferred from homology"/>
<evidence type="ECO:0000256" key="2">
    <source>
        <dbReference type="ARBA" id="ARBA00022730"/>
    </source>
</evidence>
<evidence type="ECO:0000256" key="5">
    <source>
        <dbReference type="ARBA" id="ARBA00023274"/>
    </source>
</evidence>
<accession>A0A1Y1S1F3</accession>
<keyword evidence="4 8" id="KW-0689">Ribosomal protein</keyword>
<dbReference type="GO" id="GO:0070181">
    <property type="term" value="F:small ribosomal subunit rRNA binding"/>
    <property type="evidence" value="ECO:0007669"/>
    <property type="project" value="TreeGrafter"/>
</dbReference>
<dbReference type="CDD" id="cd00473">
    <property type="entry name" value="bS6"/>
    <property type="match status" value="1"/>
</dbReference>
<evidence type="ECO:0000313" key="10">
    <source>
        <dbReference type="Proteomes" id="UP000192343"/>
    </source>
</evidence>
<dbReference type="Pfam" id="PF01250">
    <property type="entry name" value="Ribosomal_S6"/>
    <property type="match status" value="1"/>
</dbReference>
<dbReference type="HAMAP" id="MF_00360">
    <property type="entry name" value="Ribosomal_bS6"/>
    <property type="match status" value="1"/>
</dbReference>
<comment type="similarity">
    <text evidence="1 8">Belongs to the bacterial ribosomal protein bS6 family.</text>
</comment>
<keyword evidence="2 8" id="KW-0699">rRNA-binding</keyword>
<dbReference type="GO" id="GO:0005737">
    <property type="term" value="C:cytoplasm"/>
    <property type="evidence" value="ECO:0007669"/>
    <property type="project" value="UniProtKB-ARBA"/>
</dbReference>
<dbReference type="STRING" id="1963862.B4O97_05820"/>
<evidence type="ECO:0000256" key="6">
    <source>
        <dbReference type="ARBA" id="ARBA00035104"/>
    </source>
</evidence>
<evidence type="ECO:0000256" key="1">
    <source>
        <dbReference type="ARBA" id="ARBA00009512"/>
    </source>
</evidence>
<dbReference type="PROSITE" id="PS01048">
    <property type="entry name" value="RIBOSOMAL_S6"/>
    <property type="match status" value="1"/>
</dbReference>
<name>A0A1Y1S1F3_9SPIO</name>
<dbReference type="GO" id="GO:0003735">
    <property type="term" value="F:structural constituent of ribosome"/>
    <property type="evidence" value="ECO:0007669"/>
    <property type="project" value="InterPro"/>
</dbReference>
<dbReference type="PANTHER" id="PTHR21011:SF1">
    <property type="entry name" value="SMALL RIBOSOMAL SUBUNIT PROTEIN BS6M"/>
    <property type="match status" value="1"/>
</dbReference>
<dbReference type="Gene3D" id="3.30.70.60">
    <property type="match status" value="1"/>
</dbReference>
<dbReference type="NCBIfam" id="TIGR00166">
    <property type="entry name" value="S6"/>
    <property type="match status" value="1"/>
</dbReference>
<evidence type="ECO:0000256" key="8">
    <source>
        <dbReference type="HAMAP-Rule" id="MF_00360"/>
    </source>
</evidence>
<comment type="function">
    <text evidence="6 8">Binds together with bS18 to 16S ribosomal RNA.</text>
</comment>
<keyword evidence="5 8" id="KW-0687">Ribonucleoprotein</keyword>
<evidence type="ECO:0000256" key="3">
    <source>
        <dbReference type="ARBA" id="ARBA00022884"/>
    </source>
</evidence>
<evidence type="ECO:0000256" key="4">
    <source>
        <dbReference type="ARBA" id="ARBA00022980"/>
    </source>
</evidence>
<dbReference type="EMBL" id="MWQY01000005">
    <property type="protein sequence ID" value="ORC36580.1"/>
    <property type="molecule type" value="Genomic_DNA"/>
</dbReference>
<comment type="caution">
    <text evidence="9">The sequence shown here is derived from an EMBL/GenBank/DDBJ whole genome shotgun (WGS) entry which is preliminary data.</text>
</comment>
<protein>
    <recommendedName>
        <fullName evidence="7 8">Small ribosomal subunit protein bS6</fullName>
    </recommendedName>
</protein>
<dbReference type="PANTHER" id="PTHR21011">
    <property type="entry name" value="MITOCHONDRIAL 28S RIBOSOMAL PROTEIN S6"/>
    <property type="match status" value="1"/>
</dbReference>
<keyword evidence="10" id="KW-1185">Reference proteome</keyword>
<dbReference type="AlphaFoldDB" id="A0A1Y1S1F3"/>
<dbReference type="Proteomes" id="UP000192343">
    <property type="component" value="Unassembled WGS sequence"/>
</dbReference>
<dbReference type="InterPro" id="IPR035980">
    <property type="entry name" value="Ribosomal_bS6_sf"/>
</dbReference>
<dbReference type="InterPro" id="IPR000529">
    <property type="entry name" value="Ribosomal_bS6"/>
</dbReference>
<dbReference type="GO" id="GO:0006412">
    <property type="term" value="P:translation"/>
    <property type="evidence" value="ECO:0007669"/>
    <property type="project" value="UniProtKB-UniRule"/>
</dbReference>
<reference evidence="9 10" key="1">
    <citation type="submission" date="2017-03" db="EMBL/GenBank/DDBJ databases">
        <title>Draft Genome sequence of Marispirochaeta sp. strain JC444.</title>
        <authorList>
            <person name="Shivani Y."/>
            <person name="Subhash Y."/>
            <person name="Sasikala C."/>
            <person name="Ramana C."/>
        </authorList>
    </citation>
    <scope>NUCLEOTIDE SEQUENCE [LARGE SCALE GENOMIC DNA]</scope>
    <source>
        <strain evidence="9 10">JC444</strain>
    </source>
</reference>
<evidence type="ECO:0000256" key="7">
    <source>
        <dbReference type="ARBA" id="ARBA00035294"/>
    </source>
</evidence>
<dbReference type="GO" id="GO:1990904">
    <property type="term" value="C:ribonucleoprotein complex"/>
    <property type="evidence" value="ECO:0007669"/>
    <property type="project" value="UniProtKB-KW"/>
</dbReference>
<organism evidence="9 10">
    <name type="scientific">Marispirochaeta aestuarii</name>
    <dbReference type="NCBI Taxonomy" id="1963862"/>
    <lineage>
        <taxon>Bacteria</taxon>
        <taxon>Pseudomonadati</taxon>
        <taxon>Spirochaetota</taxon>
        <taxon>Spirochaetia</taxon>
        <taxon>Spirochaetales</taxon>
        <taxon>Spirochaetaceae</taxon>
        <taxon>Marispirochaeta</taxon>
    </lineage>
</organism>